<name>A0A0W0ZVA2_9GAMM</name>
<evidence type="ECO:0000256" key="3">
    <source>
        <dbReference type="SAM" id="Phobius"/>
    </source>
</evidence>
<evidence type="ECO:0000313" key="6">
    <source>
        <dbReference type="Proteomes" id="UP000054693"/>
    </source>
</evidence>
<dbReference type="STRING" id="40335.Ltuc_0859"/>
<keyword evidence="1 2" id="KW-0378">Hydrolase</keyword>
<keyword evidence="3" id="KW-0472">Membrane</keyword>
<dbReference type="AlphaFoldDB" id="A0A0W0ZVA2"/>
<feature type="domain" description="HD" evidence="4">
    <location>
        <begin position="123"/>
        <end position="319"/>
    </location>
</feature>
<evidence type="ECO:0000259" key="4">
    <source>
        <dbReference type="PROSITE" id="PS51831"/>
    </source>
</evidence>
<reference evidence="5 6" key="1">
    <citation type="submission" date="2015-11" db="EMBL/GenBank/DDBJ databases">
        <title>Genomic analysis of 38 Legionella species identifies large and diverse effector repertoires.</title>
        <authorList>
            <person name="Burstein D."/>
            <person name="Amaro F."/>
            <person name="Zusman T."/>
            <person name="Lifshitz Z."/>
            <person name="Cohen O."/>
            <person name="Gilbert J.A."/>
            <person name="Pupko T."/>
            <person name="Shuman H.A."/>
            <person name="Segal G."/>
        </authorList>
    </citation>
    <scope>NUCLEOTIDE SEQUENCE [LARGE SCALE GENOMIC DNA]</scope>
    <source>
        <strain evidence="5 6">ATCC 49180</strain>
    </source>
</reference>
<gene>
    <name evidence="5" type="ORF">Ltuc_0859</name>
</gene>
<dbReference type="InterPro" id="IPR006261">
    <property type="entry name" value="dGTPase"/>
</dbReference>
<dbReference type="SUPFAM" id="SSF109604">
    <property type="entry name" value="HD-domain/PDEase-like"/>
    <property type="match status" value="1"/>
</dbReference>
<dbReference type="HAMAP" id="MF_01212">
    <property type="entry name" value="dGTPase_type2"/>
    <property type="match status" value="1"/>
</dbReference>
<dbReference type="NCBIfam" id="TIGR01353">
    <property type="entry name" value="dGTP_triPase"/>
    <property type="match status" value="1"/>
</dbReference>
<dbReference type="GO" id="GO:0006203">
    <property type="term" value="P:dGTP catabolic process"/>
    <property type="evidence" value="ECO:0007669"/>
    <property type="project" value="TreeGrafter"/>
</dbReference>
<proteinExistence type="inferred from homology"/>
<dbReference type="Gene3D" id="1.10.3210.10">
    <property type="entry name" value="Hypothetical protein af1432"/>
    <property type="match status" value="1"/>
</dbReference>
<dbReference type="SMART" id="SM00471">
    <property type="entry name" value="HDc"/>
    <property type="match status" value="1"/>
</dbReference>
<dbReference type="PANTHER" id="PTHR11373:SF40">
    <property type="entry name" value="DEOXYGUANOSINETRIPHOSPHATE TRIPHOSPHOHYDROLASE-LIKE PROTEIN 2"/>
    <property type="match status" value="1"/>
</dbReference>
<organism evidence="5 6">
    <name type="scientific">Legionella tucsonensis</name>
    <dbReference type="NCBI Taxonomy" id="40335"/>
    <lineage>
        <taxon>Bacteria</taxon>
        <taxon>Pseudomonadati</taxon>
        <taxon>Pseudomonadota</taxon>
        <taxon>Gammaproteobacteria</taxon>
        <taxon>Legionellales</taxon>
        <taxon>Legionellaceae</taxon>
        <taxon>Legionella</taxon>
    </lineage>
</organism>
<accession>A0A0W0ZVA2</accession>
<comment type="similarity">
    <text evidence="2">Belongs to the dGTPase family. Type 2 subfamily.</text>
</comment>
<dbReference type="PATRIC" id="fig|40335.7.peg.904"/>
<comment type="caution">
    <text evidence="5">The sequence shown here is derived from an EMBL/GenBank/DDBJ whole genome shotgun (WGS) entry which is preliminary data.</text>
</comment>
<feature type="transmembrane region" description="Helical" evidence="3">
    <location>
        <begin position="12"/>
        <end position="33"/>
    </location>
</feature>
<dbReference type="NCBIfam" id="NF003701">
    <property type="entry name" value="PRK05318.1"/>
    <property type="match status" value="1"/>
</dbReference>
<dbReference type="InterPro" id="IPR026875">
    <property type="entry name" value="PHydrolase_assoc_dom"/>
</dbReference>
<dbReference type="InterPro" id="IPR003607">
    <property type="entry name" value="HD/PDEase_dom"/>
</dbReference>
<dbReference type="InterPro" id="IPR023023">
    <property type="entry name" value="dNTPase_2"/>
</dbReference>
<dbReference type="Proteomes" id="UP000054693">
    <property type="component" value="Unassembled WGS sequence"/>
</dbReference>
<dbReference type="PANTHER" id="PTHR11373">
    <property type="entry name" value="DEOXYNUCLEOSIDE TRIPHOSPHATE TRIPHOSPHOHYDROLASE"/>
    <property type="match status" value="1"/>
</dbReference>
<dbReference type="Pfam" id="PF13286">
    <property type="entry name" value="HD_assoc"/>
    <property type="match status" value="1"/>
</dbReference>
<dbReference type="EMBL" id="LNZA01000001">
    <property type="protein sequence ID" value="KTD73012.1"/>
    <property type="molecule type" value="Genomic_DNA"/>
</dbReference>
<evidence type="ECO:0000256" key="2">
    <source>
        <dbReference type="HAMAP-Rule" id="MF_01212"/>
    </source>
</evidence>
<sequence>MKAPIAMSAKFIFLFIIIPLFIVLLIVLLVYSLSVISTNLRKTLGNCVVNEQIMPYSNCLLFYIAKLMWTYRRSGQTNQRGNQDHRDPYERDRTRVIHCPAFRRLQRKTQILGTDEGDFHRTRLTHSLEVDSIGRSIVHNLLINQEKHIGLAGLLPNDDLISVICLLHDIGHPPFGHGGEVALNYMMRNYGGFEANGQTLRLLTKVESSYGTYGLDLTRRALLGILKYPVKRSAVAAPKQPPVHESIHKTIKINDWLPPKAYFDCEQPEIDWLLSPFSNSDKELFQSLSQIPHNTKSGKSAYHSFDCSIMDIADDIAYGVHDLEDAIHLRLINPSHLDTTEFRQLLNNTLLTDRQNHIIDSLFSPDLYSRKQTIGEIVNYFITSTQIIITNEDFENNLFKYNLSLTPEANALLNYLKQCIYNNVIDSQEARTFEYGGQTVVLRLFDAISSNPGSLLDNKNRVLFKQAEDETSAYRIVCDYLANMTDEYAYRMHERLFGFNTRTIFERL</sequence>
<dbReference type="InterPro" id="IPR006674">
    <property type="entry name" value="HD_domain"/>
</dbReference>
<dbReference type="PROSITE" id="PS51831">
    <property type="entry name" value="HD"/>
    <property type="match status" value="1"/>
</dbReference>
<dbReference type="CDD" id="cd00077">
    <property type="entry name" value="HDc"/>
    <property type="match status" value="1"/>
</dbReference>
<dbReference type="NCBIfam" id="NF041026">
    <property type="entry name" value="antiphage_dGTPase"/>
    <property type="match status" value="1"/>
</dbReference>
<dbReference type="Pfam" id="PF01966">
    <property type="entry name" value="HD"/>
    <property type="match status" value="1"/>
</dbReference>
<evidence type="ECO:0000256" key="1">
    <source>
        <dbReference type="ARBA" id="ARBA00022801"/>
    </source>
</evidence>
<keyword evidence="6" id="KW-1185">Reference proteome</keyword>
<protein>
    <recommendedName>
        <fullName evidence="2">Deoxyguanosinetriphosphate triphosphohydrolase-like protein</fullName>
    </recommendedName>
</protein>
<dbReference type="GO" id="GO:0008832">
    <property type="term" value="F:dGTPase activity"/>
    <property type="evidence" value="ECO:0007669"/>
    <property type="project" value="TreeGrafter"/>
</dbReference>
<dbReference type="InterPro" id="IPR050135">
    <property type="entry name" value="dGTPase-like"/>
</dbReference>
<keyword evidence="3" id="KW-1133">Transmembrane helix</keyword>
<evidence type="ECO:0000313" key="5">
    <source>
        <dbReference type="EMBL" id="KTD73012.1"/>
    </source>
</evidence>
<keyword evidence="3" id="KW-0812">Transmembrane</keyword>